<protein>
    <submittedName>
        <fullName evidence="1">Suf-domain-containing protein</fullName>
    </submittedName>
</protein>
<organism evidence="1 2">
    <name type="scientific">Vararia minispora EC-137</name>
    <dbReference type="NCBI Taxonomy" id="1314806"/>
    <lineage>
        <taxon>Eukaryota</taxon>
        <taxon>Fungi</taxon>
        <taxon>Dikarya</taxon>
        <taxon>Basidiomycota</taxon>
        <taxon>Agaricomycotina</taxon>
        <taxon>Agaricomycetes</taxon>
        <taxon>Russulales</taxon>
        <taxon>Lachnocladiaceae</taxon>
        <taxon>Vararia</taxon>
    </lineage>
</organism>
<evidence type="ECO:0000313" key="2">
    <source>
        <dbReference type="Proteomes" id="UP000814128"/>
    </source>
</evidence>
<reference evidence="1" key="2">
    <citation type="journal article" date="2022" name="New Phytol.">
        <title>Evolutionary transition to the ectomycorrhizal habit in the genomes of a hyperdiverse lineage of mushroom-forming fungi.</title>
        <authorList>
            <person name="Looney B."/>
            <person name="Miyauchi S."/>
            <person name="Morin E."/>
            <person name="Drula E."/>
            <person name="Courty P.E."/>
            <person name="Kohler A."/>
            <person name="Kuo A."/>
            <person name="LaButti K."/>
            <person name="Pangilinan J."/>
            <person name="Lipzen A."/>
            <person name="Riley R."/>
            <person name="Andreopoulos W."/>
            <person name="He G."/>
            <person name="Johnson J."/>
            <person name="Nolan M."/>
            <person name="Tritt A."/>
            <person name="Barry K.W."/>
            <person name="Grigoriev I.V."/>
            <person name="Nagy L.G."/>
            <person name="Hibbett D."/>
            <person name="Henrissat B."/>
            <person name="Matheny P.B."/>
            <person name="Labbe J."/>
            <person name="Martin F.M."/>
        </authorList>
    </citation>
    <scope>NUCLEOTIDE SEQUENCE</scope>
    <source>
        <strain evidence="1">EC-137</strain>
    </source>
</reference>
<evidence type="ECO:0000313" key="1">
    <source>
        <dbReference type="EMBL" id="KAI0030401.1"/>
    </source>
</evidence>
<reference evidence="1" key="1">
    <citation type="submission" date="2021-02" db="EMBL/GenBank/DDBJ databases">
        <authorList>
            <consortium name="DOE Joint Genome Institute"/>
            <person name="Ahrendt S."/>
            <person name="Looney B.P."/>
            <person name="Miyauchi S."/>
            <person name="Morin E."/>
            <person name="Drula E."/>
            <person name="Courty P.E."/>
            <person name="Chicoki N."/>
            <person name="Fauchery L."/>
            <person name="Kohler A."/>
            <person name="Kuo A."/>
            <person name="Labutti K."/>
            <person name="Pangilinan J."/>
            <person name="Lipzen A."/>
            <person name="Riley R."/>
            <person name="Andreopoulos W."/>
            <person name="He G."/>
            <person name="Johnson J."/>
            <person name="Barry K.W."/>
            <person name="Grigoriev I.V."/>
            <person name="Nagy L."/>
            <person name="Hibbett D."/>
            <person name="Henrissat B."/>
            <person name="Matheny P.B."/>
            <person name="Labbe J."/>
            <person name="Martin F."/>
        </authorList>
    </citation>
    <scope>NUCLEOTIDE SEQUENCE</scope>
    <source>
        <strain evidence="1">EC-137</strain>
    </source>
</reference>
<proteinExistence type="predicted"/>
<keyword evidence="2" id="KW-1185">Reference proteome</keyword>
<dbReference type="EMBL" id="MU273624">
    <property type="protein sequence ID" value="KAI0030401.1"/>
    <property type="molecule type" value="Genomic_DNA"/>
</dbReference>
<dbReference type="Proteomes" id="UP000814128">
    <property type="component" value="Unassembled WGS sequence"/>
</dbReference>
<accession>A0ACB8QEZ6</accession>
<gene>
    <name evidence="1" type="ORF">K488DRAFT_54337</name>
</gene>
<name>A0ACB8QEZ6_9AGAM</name>
<comment type="caution">
    <text evidence="1">The sequence shown here is derived from an EMBL/GenBank/DDBJ whole genome shotgun (WGS) entry which is preliminary data.</text>
</comment>
<sequence length="801" mass="91340">MITPPNEQILQALRSLQSPVLNGEAKGDSSNAAKAESPVQPQSEWDILRAQLKERPHDPDGWNQLVRFAEPSGDLEKIKDTYEGLLAVYPNTVAAQIAYVKHFINPNNLLFGESLFKRFLLTSPAVELWKFYLSYVRRVNTDSDKRDIVRKAYDFALNHIGQDKDSGEIWMNYIQFLRTGETNSAWEDGQKMDALRKVYHRAVQIPLENVEALWTEYEAFEKTLNPITAKKFMADLSPSYMQARTILRQLQRHLAPLFPSPPPPPTLVLPSKPTFTPAERQLVGQWKTYLRWEEGNPLELEEGQRATLISRLQGVYRKAVIRMRFFSEIWYMAYVWTASVGRTQEAMNILKAGIEANPTSFVLNFAYAEALEITQSFEEVHALYERFLDALRGELDTLEARLGDTANTSQTSQESQNPNNSQTQEFSAQAADDKPPKAKDLRERKKEYGVVWIMYMRFARRAEGQQSARTVFGKARRDKWTPWQVYEAAALREYHSTREAPVALRIYGKGLELFGTEPDFVVHYLSFLLSINDENNARAVFEQVINTFPPDKARPIWERWARHQYQYGDLTSALAIEQRMAAVYPNDPPIKRFAQRHIFDNVDAIANRDLGAAFARHGSAPGNAPAGPSQVQAQEKTQSTPSTGQGAQPLARSETQQSLPPPGKRAASPDHRRREDGYSKRARQASPPGRDWHGHGRRRYNSPGGWEHREREREREREARRQREEEEKVQLPGVLSWFIGSLPPASAFDGPVFRTDDLMQVFRNAVIPSASSRGRSPPRGGRPPPDYSPYQGPGSSRGRRY</sequence>